<organism evidence="1">
    <name type="scientific">Arundo donax</name>
    <name type="common">Giant reed</name>
    <name type="synonym">Donax arundinaceus</name>
    <dbReference type="NCBI Taxonomy" id="35708"/>
    <lineage>
        <taxon>Eukaryota</taxon>
        <taxon>Viridiplantae</taxon>
        <taxon>Streptophyta</taxon>
        <taxon>Embryophyta</taxon>
        <taxon>Tracheophyta</taxon>
        <taxon>Spermatophyta</taxon>
        <taxon>Magnoliopsida</taxon>
        <taxon>Liliopsida</taxon>
        <taxon>Poales</taxon>
        <taxon>Poaceae</taxon>
        <taxon>PACMAD clade</taxon>
        <taxon>Arundinoideae</taxon>
        <taxon>Arundineae</taxon>
        <taxon>Arundo</taxon>
    </lineage>
</organism>
<proteinExistence type="predicted"/>
<evidence type="ECO:0000313" key="1">
    <source>
        <dbReference type="EMBL" id="JAD38951.1"/>
    </source>
</evidence>
<dbReference type="EMBL" id="GBRH01258944">
    <property type="protein sequence ID" value="JAD38951.1"/>
    <property type="molecule type" value="Transcribed_RNA"/>
</dbReference>
<reference evidence="1" key="2">
    <citation type="journal article" date="2015" name="Data Brief">
        <title>Shoot transcriptome of the giant reed, Arundo donax.</title>
        <authorList>
            <person name="Barrero R.A."/>
            <person name="Guerrero F.D."/>
            <person name="Moolhuijzen P."/>
            <person name="Goolsby J.A."/>
            <person name="Tidwell J."/>
            <person name="Bellgard S.E."/>
            <person name="Bellgard M.I."/>
        </authorList>
    </citation>
    <scope>NUCLEOTIDE SEQUENCE</scope>
    <source>
        <tissue evidence="1">Shoot tissue taken approximately 20 cm above the soil surface</tissue>
    </source>
</reference>
<sequence>MYVSVCFCGSLHCCLAPSMEYGLWR</sequence>
<dbReference type="AlphaFoldDB" id="A0A0A8ZJG7"/>
<name>A0A0A8ZJG7_ARUDO</name>
<reference evidence="1" key="1">
    <citation type="submission" date="2014-09" db="EMBL/GenBank/DDBJ databases">
        <authorList>
            <person name="Magalhaes I.L.F."/>
            <person name="Oliveira U."/>
            <person name="Santos F.R."/>
            <person name="Vidigal T.H.D.A."/>
            <person name="Brescovit A.D."/>
            <person name="Santos A.J."/>
        </authorList>
    </citation>
    <scope>NUCLEOTIDE SEQUENCE</scope>
    <source>
        <tissue evidence="1">Shoot tissue taken approximately 20 cm above the soil surface</tissue>
    </source>
</reference>
<accession>A0A0A8ZJG7</accession>
<protein>
    <submittedName>
        <fullName evidence="1">Uncharacterized protein</fullName>
    </submittedName>
</protein>